<evidence type="ECO:0000313" key="5">
    <source>
        <dbReference type="WBParaSite" id="BTMF_0000595201-mRNA-1"/>
    </source>
</evidence>
<dbReference type="SUPFAM" id="SSF47220">
    <property type="entry name" value="alpha-catenin/vinculin-like"/>
    <property type="match status" value="1"/>
</dbReference>
<dbReference type="Gene3D" id="1.20.120.230">
    <property type="entry name" value="Alpha-catenin/vinculin-like"/>
    <property type="match status" value="1"/>
</dbReference>
<evidence type="ECO:0000313" key="4">
    <source>
        <dbReference type="Proteomes" id="UP000280834"/>
    </source>
</evidence>
<sequence length="45" mass="4979">MPVFHTKTIEGILEPVAQQVNFLISALSSTFYNVGHISSLDIRTC</sequence>
<dbReference type="InterPro" id="IPR036723">
    <property type="entry name" value="Alpha-catenin/vinculin-like_sf"/>
</dbReference>
<reference evidence="3 4" key="2">
    <citation type="submission" date="2018-11" db="EMBL/GenBank/DDBJ databases">
        <authorList>
            <consortium name="Pathogen Informatics"/>
        </authorList>
    </citation>
    <scope>NUCLEOTIDE SEQUENCE [LARGE SCALE GENOMIC DNA]</scope>
</reference>
<comment type="subcellular location">
    <subcellularLocation>
        <location evidence="1">Cytoplasm</location>
    </subcellularLocation>
</comment>
<keyword evidence="2" id="KW-0963">Cytoplasm</keyword>
<dbReference type="EMBL" id="UZAG01005499">
    <property type="protein sequence ID" value="VDO17828.1"/>
    <property type="molecule type" value="Genomic_DNA"/>
</dbReference>
<dbReference type="WBParaSite" id="BTMF_0000595201-mRNA-1">
    <property type="protein sequence ID" value="BTMF_0000595201-mRNA-1"/>
    <property type="gene ID" value="BTMF_0000595201"/>
</dbReference>
<keyword evidence="4" id="KW-1185">Reference proteome</keyword>
<protein>
    <submittedName>
        <fullName evidence="3 5">Uncharacterized protein</fullName>
    </submittedName>
</protein>
<reference evidence="5" key="1">
    <citation type="submission" date="2017-02" db="UniProtKB">
        <authorList>
            <consortium name="WormBaseParasite"/>
        </authorList>
    </citation>
    <scope>IDENTIFICATION</scope>
</reference>
<dbReference type="GO" id="GO:0005737">
    <property type="term" value="C:cytoplasm"/>
    <property type="evidence" value="ECO:0007669"/>
    <property type="project" value="UniProtKB-SubCell"/>
</dbReference>
<dbReference type="GO" id="GO:0007155">
    <property type="term" value="P:cell adhesion"/>
    <property type="evidence" value="ECO:0007669"/>
    <property type="project" value="InterPro"/>
</dbReference>
<gene>
    <name evidence="3" type="ORF">BTMF_LOCUS5213</name>
</gene>
<dbReference type="AlphaFoldDB" id="A0A0R3QHT1"/>
<accession>A0A0R3QHT1</accession>
<name>A0A0R3QHT1_9BILA</name>
<organism evidence="5">
    <name type="scientific">Brugia timori</name>
    <dbReference type="NCBI Taxonomy" id="42155"/>
    <lineage>
        <taxon>Eukaryota</taxon>
        <taxon>Metazoa</taxon>
        <taxon>Ecdysozoa</taxon>
        <taxon>Nematoda</taxon>
        <taxon>Chromadorea</taxon>
        <taxon>Rhabditida</taxon>
        <taxon>Spirurina</taxon>
        <taxon>Spiruromorpha</taxon>
        <taxon>Filarioidea</taxon>
        <taxon>Onchocercidae</taxon>
        <taxon>Brugia</taxon>
    </lineage>
</organism>
<evidence type="ECO:0000256" key="1">
    <source>
        <dbReference type="ARBA" id="ARBA00004496"/>
    </source>
</evidence>
<dbReference type="Proteomes" id="UP000280834">
    <property type="component" value="Unassembled WGS sequence"/>
</dbReference>
<evidence type="ECO:0000313" key="3">
    <source>
        <dbReference type="EMBL" id="VDO17828.1"/>
    </source>
</evidence>
<dbReference type="GO" id="GO:0051015">
    <property type="term" value="F:actin filament binding"/>
    <property type="evidence" value="ECO:0007669"/>
    <property type="project" value="InterPro"/>
</dbReference>
<evidence type="ECO:0000256" key="2">
    <source>
        <dbReference type="ARBA" id="ARBA00022490"/>
    </source>
</evidence>
<proteinExistence type="predicted"/>